<proteinExistence type="predicted"/>
<sequence>MKDKAKVETSVKTISDDEAKVVAQVTGIDASNLKDKLDKQRDEFYNGKIRSKEELYKKKSLNMYASEFEKLPPVSSPAEYEVKMKRNGGRVNGKLTSMIIIQSST</sequence>
<organism evidence="2 3">
    <name type="scientific">Bacillus safensis</name>
    <dbReference type="NCBI Taxonomy" id="561879"/>
    <lineage>
        <taxon>Bacteria</taxon>
        <taxon>Bacillati</taxon>
        <taxon>Bacillota</taxon>
        <taxon>Bacilli</taxon>
        <taxon>Bacillales</taxon>
        <taxon>Bacillaceae</taxon>
        <taxon>Bacillus</taxon>
    </lineage>
</organism>
<evidence type="ECO:0000259" key="1">
    <source>
        <dbReference type="Pfam" id="PF17118"/>
    </source>
</evidence>
<gene>
    <name evidence="2" type="ORF">BsIDN1_04820</name>
</gene>
<evidence type="ECO:0000313" key="3">
    <source>
        <dbReference type="Proteomes" id="UP000464658"/>
    </source>
</evidence>
<dbReference type="Proteomes" id="UP000464658">
    <property type="component" value="Chromosome"/>
</dbReference>
<name>A0A5S9M3Z2_BACIA</name>
<dbReference type="Pfam" id="PF17118">
    <property type="entry name" value="DUF5105"/>
    <property type="match status" value="1"/>
</dbReference>
<evidence type="ECO:0000313" key="2">
    <source>
        <dbReference type="EMBL" id="BBP86864.1"/>
    </source>
</evidence>
<accession>A0A5S9M3Z2</accession>
<protein>
    <recommendedName>
        <fullName evidence="1">DUF5105 domain-containing protein</fullName>
    </recommendedName>
</protein>
<reference evidence="2 3" key="1">
    <citation type="submission" date="2019-12" db="EMBL/GenBank/DDBJ databases">
        <title>Full genome sequence of a Bacillus safensis strain isolated from commercially available natto in Indonesia.</title>
        <authorList>
            <person name="Yoshida M."/>
            <person name="Uomi M."/>
            <person name="Waturangi D."/>
            <person name="Ekaputri J.J."/>
            <person name="Setiamarga D.H.E."/>
        </authorList>
    </citation>
    <scope>NUCLEOTIDE SEQUENCE [LARGE SCALE GENOMIC DNA]</scope>
    <source>
        <strain evidence="2 3">IDN1</strain>
    </source>
</reference>
<dbReference type="EMBL" id="AP021906">
    <property type="protein sequence ID" value="BBP86864.1"/>
    <property type="molecule type" value="Genomic_DNA"/>
</dbReference>
<dbReference type="InterPro" id="IPR031343">
    <property type="entry name" value="DUF5105"/>
</dbReference>
<dbReference type="AlphaFoldDB" id="A0A5S9M3Z2"/>
<feature type="domain" description="DUF5105" evidence="1">
    <location>
        <begin position="1"/>
        <end position="88"/>
    </location>
</feature>